<dbReference type="InParanoid" id="D0NY81"/>
<proteinExistence type="predicted"/>
<dbReference type="Proteomes" id="UP000006643">
    <property type="component" value="Unassembled WGS sequence"/>
</dbReference>
<dbReference type="eggNOG" id="ENOG502SPHX">
    <property type="taxonomic scope" value="Eukaryota"/>
</dbReference>
<sequence>MATLDVPTLHSRRSSTKTLSRSVANGSKSGMLLRRSTDTLTGAIKGDDMTPRFSARSPKGTNFSSLTIFSTNLVATMSRCSVNCLPSHSGPSVASLLEVSSSSKAWARGTSSFKASSASRIAATSALNVRPILPLFGLISTIRRFSGSSNFGRRGRRTPPSRSST</sequence>
<dbReference type="AlphaFoldDB" id="D0NY81"/>
<dbReference type="VEuPathDB" id="FungiDB:PITG_18111"/>
<dbReference type="GeneID" id="9463116"/>
<evidence type="ECO:0000256" key="1">
    <source>
        <dbReference type="SAM" id="MobiDB-lite"/>
    </source>
</evidence>
<evidence type="ECO:0000313" key="3">
    <source>
        <dbReference type="Proteomes" id="UP000006643"/>
    </source>
</evidence>
<keyword evidence="3" id="KW-1185">Reference proteome</keyword>
<dbReference type="EMBL" id="DS028185">
    <property type="protein sequence ID" value="EEY68039.1"/>
    <property type="molecule type" value="Genomic_DNA"/>
</dbReference>
<dbReference type="KEGG" id="pif:PITG_18111"/>
<dbReference type="HOGENOM" id="CLU_138232_0_0_1"/>
<protein>
    <submittedName>
        <fullName evidence="2">Uncharacterized protein</fullName>
    </submittedName>
</protein>
<reference evidence="3" key="1">
    <citation type="journal article" date="2009" name="Nature">
        <title>Genome sequence and analysis of the Irish potato famine pathogen Phytophthora infestans.</title>
        <authorList>
            <consortium name="The Broad Institute Genome Sequencing Platform"/>
            <person name="Haas B.J."/>
            <person name="Kamoun S."/>
            <person name="Zody M.C."/>
            <person name="Jiang R.H."/>
            <person name="Handsaker R.E."/>
            <person name="Cano L.M."/>
            <person name="Grabherr M."/>
            <person name="Kodira C.D."/>
            <person name="Raffaele S."/>
            <person name="Torto-Alalibo T."/>
            <person name="Bozkurt T.O."/>
            <person name="Ah-Fong A.M."/>
            <person name="Alvarado L."/>
            <person name="Anderson V.L."/>
            <person name="Armstrong M.R."/>
            <person name="Avrova A."/>
            <person name="Baxter L."/>
            <person name="Beynon J."/>
            <person name="Boevink P.C."/>
            <person name="Bollmann S.R."/>
            <person name="Bos J.I."/>
            <person name="Bulone V."/>
            <person name="Cai G."/>
            <person name="Cakir C."/>
            <person name="Carrington J.C."/>
            <person name="Chawner M."/>
            <person name="Conti L."/>
            <person name="Costanzo S."/>
            <person name="Ewan R."/>
            <person name="Fahlgren N."/>
            <person name="Fischbach M.A."/>
            <person name="Fugelstad J."/>
            <person name="Gilroy E.M."/>
            <person name="Gnerre S."/>
            <person name="Green P.J."/>
            <person name="Grenville-Briggs L.J."/>
            <person name="Griffith J."/>
            <person name="Grunwald N.J."/>
            <person name="Horn K."/>
            <person name="Horner N.R."/>
            <person name="Hu C.H."/>
            <person name="Huitema E."/>
            <person name="Jeong D.H."/>
            <person name="Jones A.M."/>
            <person name="Jones J.D."/>
            <person name="Jones R.W."/>
            <person name="Karlsson E.K."/>
            <person name="Kunjeti S.G."/>
            <person name="Lamour K."/>
            <person name="Liu Z."/>
            <person name="Ma L."/>
            <person name="Maclean D."/>
            <person name="Chibucos M.C."/>
            <person name="McDonald H."/>
            <person name="McWalters J."/>
            <person name="Meijer H.J."/>
            <person name="Morgan W."/>
            <person name="Morris P.F."/>
            <person name="Munro C.A."/>
            <person name="O'Neill K."/>
            <person name="Ospina-Giraldo M."/>
            <person name="Pinzon A."/>
            <person name="Pritchard L."/>
            <person name="Ramsahoye B."/>
            <person name="Ren Q."/>
            <person name="Restrepo S."/>
            <person name="Roy S."/>
            <person name="Sadanandom A."/>
            <person name="Savidor A."/>
            <person name="Schornack S."/>
            <person name="Schwartz D.C."/>
            <person name="Schumann U.D."/>
            <person name="Schwessinger B."/>
            <person name="Seyer L."/>
            <person name="Sharpe T."/>
            <person name="Silvar C."/>
            <person name="Song J."/>
            <person name="Studholme D.J."/>
            <person name="Sykes S."/>
            <person name="Thines M."/>
            <person name="van de Vondervoort P.J."/>
            <person name="Phuntumart V."/>
            <person name="Wawra S."/>
            <person name="Weide R."/>
            <person name="Win J."/>
            <person name="Young C."/>
            <person name="Zhou S."/>
            <person name="Fry W."/>
            <person name="Meyers B.C."/>
            <person name="van West P."/>
            <person name="Ristaino J."/>
            <person name="Govers F."/>
            <person name="Birch P.R."/>
            <person name="Whisson S.C."/>
            <person name="Judelson H.S."/>
            <person name="Nusbaum C."/>
        </authorList>
    </citation>
    <scope>NUCLEOTIDE SEQUENCE [LARGE SCALE GENOMIC DNA]</scope>
    <source>
        <strain evidence="3">T30-4</strain>
    </source>
</reference>
<name>D0NY81_PHYIT</name>
<accession>D0NY81</accession>
<dbReference type="RefSeq" id="XP_002997738.1">
    <property type="nucleotide sequence ID" value="XM_002997692.1"/>
</dbReference>
<evidence type="ECO:0000313" key="2">
    <source>
        <dbReference type="EMBL" id="EEY68039.1"/>
    </source>
</evidence>
<feature type="region of interest" description="Disordered" evidence="1">
    <location>
        <begin position="1"/>
        <end position="28"/>
    </location>
</feature>
<organism evidence="2 3">
    <name type="scientific">Phytophthora infestans (strain T30-4)</name>
    <name type="common">Potato late blight agent</name>
    <dbReference type="NCBI Taxonomy" id="403677"/>
    <lineage>
        <taxon>Eukaryota</taxon>
        <taxon>Sar</taxon>
        <taxon>Stramenopiles</taxon>
        <taxon>Oomycota</taxon>
        <taxon>Peronosporomycetes</taxon>
        <taxon>Peronosporales</taxon>
        <taxon>Peronosporaceae</taxon>
        <taxon>Phytophthora</taxon>
    </lineage>
</organism>
<gene>
    <name evidence="2" type="ORF">PITG_18111</name>
</gene>